<name>A0ACD4NTM9_9HYPH</name>
<keyword evidence="2" id="KW-1185">Reference proteome</keyword>
<evidence type="ECO:0000313" key="2">
    <source>
        <dbReference type="Proteomes" id="UP001163223"/>
    </source>
</evidence>
<gene>
    <name evidence="1" type="ORF">OXU80_07925</name>
</gene>
<dbReference type="EMBL" id="CP113520">
    <property type="protein sequence ID" value="WAJ30123.1"/>
    <property type="molecule type" value="Genomic_DNA"/>
</dbReference>
<protein>
    <submittedName>
        <fullName evidence="1">Pilus assembly protein N-terminal domain-containing protein</fullName>
    </submittedName>
</protein>
<evidence type="ECO:0000313" key="1">
    <source>
        <dbReference type="EMBL" id="WAJ30123.1"/>
    </source>
</evidence>
<proteinExistence type="predicted"/>
<reference evidence="1" key="1">
    <citation type="submission" date="2022-11" db="EMBL/GenBank/DDBJ databases">
        <title>beta-Carotene-producing bacterium, Jeongeuplla avenae sp. nov., alleviates the salt stress of Arabidopsis seedlings.</title>
        <authorList>
            <person name="Jiang L."/>
            <person name="Lee J."/>
        </authorList>
    </citation>
    <scope>NUCLEOTIDE SEQUENCE</scope>
    <source>
        <strain evidence="1">DY_R2A_6</strain>
    </source>
</reference>
<dbReference type="Proteomes" id="UP001163223">
    <property type="component" value="Chromosome"/>
</dbReference>
<accession>A0ACD4NTM9</accession>
<sequence>MRWSLRLTLPAAALACLVGGPIARAEAPKLEVEVDHARILKISEPAETIIIGNPSIVDVSVHDSHTLILTGRSYGITNLIVIGRDGEPILDESVSVRTFEEGTVRVFRQASRSTYSCSPNCEPTVTIGDDSGNFNMANTQFQARQTMATGGN</sequence>
<organism evidence="1 2">
    <name type="scientific">Antarcticirhabdus aurantiaca</name>
    <dbReference type="NCBI Taxonomy" id="2606717"/>
    <lineage>
        <taxon>Bacteria</taxon>
        <taxon>Pseudomonadati</taxon>
        <taxon>Pseudomonadota</taxon>
        <taxon>Alphaproteobacteria</taxon>
        <taxon>Hyphomicrobiales</taxon>
        <taxon>Aurantimonadaceae</taxon>
        <taxon>Antarcticirhabdus</taxon>
    </lineage>
</organism>